<evidence type="ECO:0000313" key="7">
    <source>
        <dbReference type="Proteomes" id="UP000592820"/>
    </source>
</evidence>
<evidence type="ECO:0000256" key="2">
    <source>
        <dbReference type="ARBA" id="ARBA00023015"/>
    </source>
</evidence>
<dbReference type="SUPFAM" id="SSF53850">
    <property type="entry name" value="Periplasmic binding protein-like II"/>
    <property type="match status" value="1"/>
</dbReference>
<reference evidence="6 7" key="1">
    <citation type="submission" date="2020-08" db="EMBL/GenBank/DDBJ databases">
        <title>Genomic Encyclopedia of Type Strains, Phase IV (KMG-V): Genome sequencing to study the core and pangenomes of soil and plant-associated prokaryotes.</title>
        <authorList>
            <person name="Whitman W."/>
        </authorList>
    </citation>
    <scope>NUCLEOTIDE SEQUENCE [LARGE SCALE GENOMIC DNA]</scope>
    <source>
        <strain evidence="6 7">JPY162</strain>
    </source>
</reference>
<protein>
    <submittedName>
        <fullName evidence="6">DNA-binding transcriptional LysR family regulator</fullName>
    </submittedName>
</protein>
<dbReference type="AlphaFoldDB" id="A0A7W8L501"/>
<dbReference type="Proteomes" id="UP000592820">
    <property type="component" value="Unassembled WGS sequence"/>
</dbReference>
<dbReference type="PRINTS" id="PR00039">
    <property type="entry name" value="HTHLYSR"/>
</dbReference>
<dbReference type="PANTHER" id="PTHR30537">
    <property type="entry name" value="HTH-TYPE TRANSCRIPTIONAL REGULATOR"/>
    <property type="match status" value="1"/>
</dbReference>
<dbReference type="InterPro" id="IPR005119">
    <property type="entry name" value="LysR_subst-bd"/>
</dbReference>
<keyword evidence="2" id="KW-0805">Transcription regulation</keyword>
<evidence type="ECO:0000313" key="6">
    <source>
        <dbReference type="EMBL" id="MBB5399114.1"/>
    </source>
</evidence>
<dbReference type="PROSITE" id="PS50931">
    <property type="entry name" value="HTH_LYSR"/>
    <property type="match status" value="1"/>
</dbReference>
<evidence type="ECO:0000256" key="4">
    <source>
        <dbReference type="ARBA" id="ARBA00023163"/>
    </source>
</evidence>
<dbReference type="InterPro" id="IPR036388">
    <property type="entry name" value="WH-like_DNA-bd_sf"/>
</dbReference>
<evidence type="ECO:0000259" key="5">
    <source>
        <dbReference type="PROSITE" id="PS50931"/>
    </source>
</evidence>
<dbReference type="EMBL" id="JACHDE010000002">
    <property type="protein sequence ID" value="MBB5399114.1"/>
    <property type="molecule type" value="Genomic_DNA"/>
</dbReference>
<accession>A0A7W8L501</accession>
<dbReference type="SUPFAM" id="SSF46785">
    <property type="entry name" value="Winged helix' DNA-binding domain"/>
    <property type="match status" value="1"/>
</dbReference>
<dbReference type="Gene3D" id="3.40.190.10">
    <property type="entry name" value="Periplasmic binding protein-like II"/>
    <property type="match status" value="2"/>
</dbReference>
<dbReference type="GO" id="GO:0003677">
    <property type="term" value="F:DNA binding"/>
    <property type="evidence" value="ECO:0007669"/>
    <property type="project" value="UniProtKB-KW"/>
</dbReference>
<dbReference type="Pfam" id="PF03466">
    <property type="entry name" value="LysR_substrate"/>
    <property type="match status" value="1"/>
</dbReference>
<dbReference type="GO" id="GO:0003700">
    <property type="term" value="F:DNA-binding transcription factor activity"/>
    <property type="evidence" value="ECO:0007669"/>
    <property type="project" value="InterPro"/>
</dbReference>
<feature type="domain" description="HTH lysR-type" evidence="5">
    <location>
        <begin position="50"/>
        <end position="107"/>
    </location>
</feature>
<keyword evidence="3 6" id="KW-0238">DNA-binding</keyword>
<gene>
    <name evidence="6" type="ORF">HDG41_001153</name>
</gene>
<comment type="caution">
    <text evidence="6">The sequence shown here is derived from an EMBL/GenBank/DDBJ whole genome shotgun (WGS) entry which is preliminary data.</text>
</comment>
<comment type="similarity">
    <text evidence="1">Belongs to the LysR transcriptional regulatory family.</text>
</comment>
<dbReference type="Pfam" id="PF00126">
    <property type="entry name" value="HTH_1"/>
    <property type="match status" value="1"/>
</dbReference>
<evidence type="ECO:0000256" key="1">
    <source>
        <dbReference type="ARBA" id="ARBA00009437"/>
    </source>
</evidence>
<dbReference type="InterPro" id="IPR036390">
    <property type="entry name" value="WH_DNA-bd_sf"/>
</dbReference>
<organism evidence="6 7">
    <name type="scientific">Paraburkholderia youngii</name>
    <dbReference type="NCBI Taxonomy" id="2782701"/>
    <lineage>
        <taxon>Bacteria</taxon>
        <taxon>Pseudomonadati</taxon>
        <taxon>Pseudomonadota</taxon>
        <taxon>Betaproteobacteria</taxon>
        <taxon>Burkholderiales</taxon>
        <taxon>Burkholderiaceae</taxon>
        <taxon>Paraburkholderia</taxon>
    </lineage>
</organism>
<dbReference type="FunFam" id="1.10.10.10:FF:000001">
    <property type="entry name" value="LysR family transcriptional regulator"/>
    <property type="match status" value="1"/>
</dbReference>
<dbReference type="InterPro" id="IPR000847">
    <property type="entry name" value="LysR_HTH_N"/>
</dbReference>
<sequence>MARTWVRRTVRGSARRSRRYLQAARALPLHRVIAMQKKQVFADRLLTQMPSLRALKCFVTAARYESFTQAAEVLCVTQAAISRQIKELEDSLEVALFERTGRHIALTDAGRILYNASYLSIMNIAEAAQAVRRTDKHALTLCVSHTFSALWLSFRLPSFRKRFPDIRLHVMVTEHFMELDDLMEPDIIITKNPPREPEYETEPLFHDVVYPVCSQSFCERHFQGRYVKPLDLLSHATLNLSLLGRAQICEHVDWSVWRNWFQEGDGPDKLVENERLESNDYRLLVSQAEAGEGTLLGWHHLVHRQVEQGILVRPVQNALEFHDRHHYLITHKNAKLRPEYLQFRAWLGEEVGAMMREWRGVEAETTK</sequence>
<evidence type="ECO:0000256" key="3">
    <source>
        <dbReference type="ARBA" id="ARBA00023125"/>
    </source>
</evidence>
<dbReference type="InterPro" id="IPR058163">
    <property type="entry name" value="LysR-type_TF_proteobact-type"/>
</dbReference>
<dbReference type="PANTHER" id="PTHR30537:SF5">
    <property type="entry name" value="HTH-TYPE TRANSCRIPTIONAL ACTIVATOR TTDR-RELATED"/>
    <property type="match status" value="1"/>
</dbReference>
<keyword evidence="4" id="KW-0804">Transcription</keyword>
<name>A0A7W8L501_9BURK</name>
<proteinExistence type="inferred from homology"/>
<dbReference type="Gene3D" id="1.10.10.10">
    <property type="entry name" value="Winged helix-like DNA-binding domain superfamily/Winged helix DNA-binding domain"/>
    <property type="match status" value="1"/>
</dbReference>